<protein>
    <recommendedName>
        <fullName evidence="2">Site-specific integrase</fullName>
    </recommendedName>
</protein>
<accession>A0A643JX93</accession>
<dbReference type="RefSeq" id="WP_151135092.1">
    <property type="nucleotide sequence ID" value="NZ_VZUS01000001.1"/>
</dbReference>
<proteinExistence type="predicted"/>
<dbReference type="AlphaFoldDB" id="A0A643JX93"/>
<reference evidence="1" key="1">
    <citation type="submission" date="2019-09" db="EMBL/GenBank/DDBJ databases">
        <title>Genomic analysis of Haloferax sp. CBA1149.</title>
        <authorList>
            <person name="Roh S.W."/>
        </authorList>
    </citation>
    <scope>NUCLEOTIDE SEQUENCE</scope>
    <source>
        <strain evidence="1">CBA1149</strain>
    </source>
</reference>
<organism evidence="1">
    <name type="scientific">Haloferax sp. CBA1149</name>
    <dbReference type="NCBI Taxonomy" id="2650753"/>
    <lineage>
        <taxon>Archaea</taxon>
        <taxon>Methanobacteriati</taxon>
        <taxon>Methanobacteriota</taxon>
        <taxon>Stenosarchaea group</taxon>
        <taxon>Halobacteria</taxon>
        <taxon>Halobacteriales</taxon>
        <taxon>Haloferacaceae</taxon>
        <taxon>Haloferax</taxon>
    </lineage>
</organism>
<comment type="caution">
    <text evidence="1">The sequence shown here is derived from an EMBL/GenBank/DDBJ whole genome shotgun (WGS) entry which is preliminary data.</text>
</comment>
<evidence type="ECO:0000313" key="1">
    <source>
        <dbReference type="EMBL" id="KAB1186937.1"/>
    </source>
</evidence>
<dbReference type="EMBL" id="VZUS01000001">
    <property type="protein sequence ID" value="KAB1186937.1"/>
    <property type="molecule type" value="Genomic_DNA"/>
</dbReference>
<evidence type="ECO:0008006" key="2">
    <source>
        <dbReference type="Google" id="ProtNLM"/>
    </source>
</evidence>
<gene>
    <name evidence="1" type="ORF">Hfx1149_02390</name>
</gene>
<name>A0A643JX93_9EURY</name>
<sequence length="145" mass="17177">MGIYKHIEDVPPRSRLERFDSRYKQTDVWVAFASTRNSEFDSAHYAATIRKAGSSFKLHMRDRGRHHALAHPADIESWLVELAETRTLNTVYSEYWVRIEEFYRWLQRHSAHPHVYNPAWMAAASYPTADAMWKRKMRHQTAGEE</sequence>